<sequence>MVGTEDSVATGEFSPVSVVYQHYEDDNLEDFVAGAVAILDYDPEITRYDTIQLLLMLANSVECDADTLCYIVEAERLYKTARASSYLQPHEIASLDNLGEKLDQVMTLVYNPPDPKALEMEDSEVEGSDLSDSPSARSSSLGEDGIGEERREEGEDST</sequence>
<keyword evidence="3" id="KW-1185">Reference proteome</keyword>
<feature type="region of interest" description="Disordered" evidence="1">
    <location>
        <begin position="113"/>
        <end position="158"/>
    </location>
</feature>
<protein>
    <submittedName>
        <fullName evidence="2">Uncharacterized protein</fullName>
    </submittedName>
</protein>
<dbReference type="EMBL" id="ML993582">
    <property type="protein sequence ID" value="KAF2171830.1"/>
    <property type="molecule type" value="Genomic_DNA"/>
</dbReference>
<reference evidence="2" key="1">
    <citation type="journal article" date="2020" name="Stud. Mycol.">
        <title>101 Dothideomycetes genomes: a test case for predicting lifestyles and emergence of pathogens.</title>
        <authorList>
            <person name="Haridas S."/>
            <person name="Albert R."/>
            <person name="Binder M."/>
            <person name="Bloem J."/>
            <person name="Labutti K."/>
            <person name="Salamov A."/>
            <person name="Andreopoulos B."/>
            <person name="Baker S."/>
            <person name="Barry K."/>
            <person name="Bills G."/>
            <person name="Bluhm B."/>
            <person name="Cannon C."/>
            <person name="Castanera R."/>
            <person name="Culley D."/>
            <person name="Daum C."/>
            <person name="Ezra D."/>
            <person name="Gonzalez J."/>
            <person name="Henrissat B."/>
            <person name="Kuo A."/>
            <person name="Liang C."/>
            <person name="Lipzen A."/>
            <person name="Lutzoni F."/>
            <person name="Magnuson J."/>
            <person name="Mondo S."/>
            <person name="Nolan M."/>
            <person name="Ohm R."/>
            <person name="Pangilinan J."/>
            <person name="Park H.-J."/>
            <person name="Ramirez L."/>
            <person name="Alfaro M."/>
            <person name="Sun H."/>
            <person name="Tritt A."/>
            <person name="Yoshinaga Y."/>
            <person name="Zwiers L.-H."/>
            <person name="Turgeon B."/>
            <person name="Goodwin S."/>
            <person name="Spatafora J."/>
            <person name="Crous P."/>
            <person name="Grigoriev I."/>
        </authorList>
    </citation>
    <scope>NUCLEOTIDE SEQUENCE</scope>
    <source>
        <strain evidence="2">ATCC 36951</strain>
    </source>
</reference>
<dbReference type="Proteomes" id="UP000799537">
    <property type="component" value="Unassembled WGS sequence"/>
</dbReference>
<evidence type="ECO:0000313" key="3">
    <source>
        <dbReference type="Proteomes" id="UP000799537"/>
    </source>
</evidence>
<organism evidence="2 3">
    <name type="scientific">Zasmidium cellare ATCC 36951</name>
    <dbReference type="NCBI Taxonomy" id="1080233"/>
    <lineage>
        <taxon>Eukaryota</taxon>
        <taxon>Fungi</taxon>
        <taxon>Dikarya</taxon>
        <taxon>Ascomycota</taxon>
        <taxon>Pezizomycotina</taxon>
        <taxon>Dothideomycetes</taxon>
        <taxon>Dothideomycetidae</taxon>
        <taxon>Mycosphaerellales</taxon>
        <taxon>Mycosphaerellaceae</taxon>
        <taxon>Zasmidium</taxon>
    </lineage>
</organism>
<gene>
    <name evidence="2" type="ORF">M409DRAFT_50463</name>
</gene>
<feature type="compositionally biased region" description="Basic and acidic residues" evidence="1">
    <location>
        <begin position="147"/>
        <end position="158"/>
    </location>
</feature>
<evidence type="ECO:0000313" key="2">
    <source>
        <dbReference type="EMBL" id="KAF2171830.1"/>
    </source>
</evidence>
<dbReference type="OrthoDB" id="10610826at2759"/>
<name>A0A6A6D049_ZASCE</name>
<feature type="compositionally biased region" description="Low complexity" evidence="1">
    <location>
        <begin position="130"/>
        <end position="143"/>
    </location>
</feature>
<evidence type="ECO:0000256" key="1">
    <source>
        <dbReference type="SAM" id="MobiDB-lite"/>
    </source>
</evidence>
<accession>A0A6A6D049</accession>
<proteinExistence type="predicted"/>
<dbReference type="AlphaFoldDB" id="A0A6A6D049"/>
<dbReference type="GeneID" id="54564815"/>
<dbReference type="RefSeq" id="XP_033672719.1">
    <property type="nucleotide sequence ID" value="XM_033811543.1"/>
</dbReference>
<feature type="compositionally biased region" description="Acidic residues" evidence="1">
    <location>
        <begin position="120"/>
        <end position="129"/>
    </location>
</feature>